<accession>A0ABW2GCA5</accession>
<gene>
    <name evidence="1" type="ORF">ACFQLX_09780</name>
</gene>
<dbReference type="RefSeq" id="WP_386413810.1">
    <property type="nucleotide sequence ID" value="NZ_JBHSZO010000012.1"/>
</dbReference>
<keyword evidence="2" id="KW-1185">Reference proteome</keyword>
<organism evidence="1 2">
    <name type="scientific">Streptomyces polyrhachis</name>
    <dbReference type="NCBI Taxonomy" id="1282885"/>
    <lineage>
        <taxon>Bacteria</taxon>
        <taxon>Bacillati</taxon>
        <taxon>Actinomycetota</taxon>
        <taxon>Actinomycetes</taxon>
        <taxon>Kitasatosporales</taxon>
        <taxon>Streptomycetaceae</taxon>
        <taxon>Streptomyces</taxon>
    </lineage>
</organism>
<comment type="caution">
    <text evidence="1">The sequence shown here is derived from an EMBL/GenBank/DDBJ whole genome shotgun (WGS) entry which is preliminary data.</text>
</comment>
<proteinExistence type="predicted"/>
<dbReference type="Proteomes" id="UP001596413">
    <property type="component" value="Unassembled WGS sequence"/>
</dbReference>
<name>A0ABW2GCA5_9ACTN</name>
<protein>
    <submittedName>
        <fullName evidence="1">Uncharacterized protein</fullName>
    </submittedName>
</protein>
<evidence type="ECO:0000313" key="1">
    <source>
        <dbReference type="EMBL" id="MFC7218455.1"/>
    </source>
</evidence>
<reference evidence="2" key="1">
    <citation type="journal article" date="2019" name="Int. J. Syst. Evol. Microbiol.">
        <title>The Global Catalogue of Microorganisms (GCM) 10K type strain sequencing project: providing services to taxonomists for standard genome sequencing and annotation.</title>
        <authorList>
            <consortium name="The Broad Institute Genomics Platform"/>
            <consortium name="The Broad Institute Genome Sequencing Center for Infectious Disease"/>
            <person name="Wu L."/>
            <person name="Ma J."/>
        </authorList>
    </citation>
    <scope>NUCLEOTIDE SEQUENCE [LARGE SCALE GENOMIC DNA]</scope>
    <source>
        <strain evidence="2">CGMCC 1.13681</strain>
    </source>
</reference>
<sequence>MAEKFREEGAGERALPGPAGFAFLHRSLEVDVRLAVMEYADVAAGYAAVVGDPRVPGEVLDDYGIAMDVLALARRVPAAEIPGLLTIGTRALLRVHRALPGGAQAGGAAEAA</sequence>
<dbReference type="EMBL" id="JBHSZO010000012">
    <property type="protein sequence ID" value="MFC7218455.1"/>
    <property type="molecule type" value="Genomic_DNA"/>
</dbReference>
<evidence type="ECO:0000313" key="2">
    <source>
        <dbReference type="Proteomes" id="UP001596413"/>
    </source>
</evidence>